<evidence type="ECO:0000313" key="1">
    <source>
        <dbReference type="EMBL" id="EQD32229.1"/>
    </source>
</evidence>
<proteinExistence type="predicted"/>
<dbReference type="EMBL" id="AUZX01014451">
    <property type="protein sequence ID" value="EQD32229.1"/>
    <property type="molecule type" value="Genomic_DNA"/>
</dbReference>
<organism evidence="1">
    <name type="scientific">mine drainage metagenome</name>
    <dbReference type="NCBI Taxonomy" id="410659"/>
    <lineage>
        <taxon>unclassified sequences</taxon>
        <taxon>metagenomes</taxon>
        <taxon>ecological metagenomes</taxon>
    </lineage>
</organism>
<dbReference type="Pfam" id="PF22752">
    <property type="entry name" value="DUF488-N3i"/>
    <property type="match status" value="1"/>
</dbReference>
<accession>T0ZU69</accession>
<reference evidence="1" key="1">
    <citation type="submission" date="2013-08" db="EMBL/GenBank/DDBJ databases">
        <authorList>
            <person name="Mendez C."/>
            <person name="Richter M."/>
            <person name="Ferrer M."/>
            <person name="Sanchez J."/>
        </authorList>
    </citation>
    <scope>NUCLEOTIDE SEQUENCE</scope>
</reference>
<gene>
    <name evidence="1" type="ORF">B1A_19577</name>
</gene>
<dbReference type="InterPro" id="IPR052552">
    <property type="entry name" value="YeaO-like"/>
</dbReference>
<dbReference type="AlphaFoldDB" id="T0ZU69"/>
<reference evidence="1" key="2">
    <citation type="journal article" date="2014" name="ISME J.">
        <title>Microbial stratification in low pH oxic and suboxic macroscopic growths along an acid mine drainage.</title>
        <authorList>
            <person name="Mendez-Garcia C."/>
            <person name="Mesa V."/>
            <person name="Sprenger R.R."/>
            <person name="Richter M."/>
            <person name="Diez M.S."/>
            <person name="Solano J."/>
            <person name="Bargiela R."/>
            <person name="Golyshina O.V."/>
            <person name="Manteca A."/>
            <person name="Ramos J.L."/>
            <person name="Gallego J.R."/>
            <person name="Llorente I."/>
            <person name="Martins Dos Santos V.A."/>
            <person name="Jensen O.N."/>
            <person name="Pelaez A.I."/>
            <person name="Sanchez J."/>
            <person name="Ferrer M."/>
        </authorList>
    </citation>
    <scope>NUCLEOTIDE SEQUENCE</scope>
</reference>
<feature type="non-terminal residue" evidence="1">
    <location>
        <position position="1"/>
    </location>
</feature>
<comment type="caution">
    <text evidence="1">The sequence shown here is derived from an EMBL/GenBank/DDBJ whole genome shotgun (WGS) entry which is preliminary data.</text>
</comment>
<protein>
    <submittedName>
        <fullName evidence="1">Protein containing DUF488</fullName>
    </submittedName>
</protein>
<sequence length="80" mass="9213">DLWTKDIAPSPELRKWFAHDPAKWEVFKKKYWKELQENPAAVDTLKAHRKAGPVTLVYAAHDQEHNGAVALKEFLESQTS</sequence>
<dbReference type="PANTHER" id="PTHR36849">
    <property type="entry name" value="CYTOPLASMIC PROTEIN-RELATED"/>
    <property type="match status" value="1"/>
</dbReference>
<dbReference type="PANTHER" id="PTHR36849:SF1">
    <property type="entry name" value="CYTOPLASMIC PROTEIN"/>
    <property type="match status" value="1"/>
</dbReference>
<name>T0ZU69_9ZZZZ</name>